<dbReference type="InterPro" id="IPR050105">
    <property type="entry name" value="MoCo_biosynth_MoaA/MoaC"/>
</dbReference>
<feature type="binding site" evidence="12">
    <location>
        <position position="335"/>
    </location>
    <ligand>
        <name>[4Fe-4S] cluster</name>
        <dbReference type="ChEBI" id="CHEBI:49883"/>
        <label>2</label>
        <note>4Fe-4S-substrate</note>
    </ligand>
</feature>
<comment type="pathway">
    <text evidence="12">Cofactor biosynthesis; molybdopterin biosynthesis.</text>
</comment>
<name>A0A1I2SJX5_9CORY</name>
<dbReference type="PROSITE" id="PS51918">
    <property type="entry name" value="RADICAL_SAM"/>
    <property type="match status" value="1"/>
</dbReference>
<evidence type="ECO:0000313" key="15">
    <source>
        <dbReference type="EMBL" id="SFG52793.1"/>
    </source>
</evidence>
<dbReference type="GO" id="GO:0061799">
    <property type="term" value="F:cyclic pyranopterin monophosphate synthase activity"/>
    <property type="evidence" value="ECO:0007669"/>
    <property type="project" value="TreeGrafter"/>
</dbReference>
<dbReference type="CDD" id="cd21117">
    <property type="entry name" value="Twitch_MoaA"/>
    <property type="match status" value="1"/>
</dbReference>
<keyword evidence="4 12" id="KW-0479">Metal-binding</keyword>
<dbReference type="GO" id="GO:0006777">
    <property type="term" value="P:Mo-molybdopterin cofactor biosynthetic process"/>
    <property type="evidence" value="ECO:0007669"/>
    <property type="project" value="UniProtKB-UniRule"/>
</dbReference>
<evidence type="ECO:0000259" key="14">
    <source>
        <dbReference type="PROSITE" id="PS51918"/>
    </source>
</evidence>
<feature type="binding site" evidence="12">
    <location>
        <position position="165"/>
    </location>
    <ligand>
        <name>GTP</name>
        <dbReference type="ChEBI" id="CHEBI:37565"/>
    </ligand>
</feature>
<keyword evidence="8 12" id="KW-0342">GTP-binding</keyword>
<keyword evidence="10 12" id="KW-0456">Lyase</keyword>
<dbReference type="InterPro" id="IPR058240">
    <property type="entry name" value="rSAM_sf"/>
</dbReference>
<feature type="binding site" evidence="12">
    <location>
        <position position="349"/>
    </location>
    <ligand>
        <name>[4Fe-4S] cluster</name>
        <dbReference type="ChEBI" id="CHEBI:49883"/>
        <label>2</label>
        <note>4Fe-4S-substrate</note>
    </ligand>
</feature>
<feature type="binding site" evidence="12">
    <location>
        <position position="189"/>
    </location>
    <ligand>
        <name>S-adenosyl-L-methionine</name>
        <dbReference type="ChEBI" id="CHEBI:59789"/>
    </ligand>
</feature>
<feature type="binding site" evidence="12">
    <location>
        <begin position="337"/>
        <end position="339"/>
    </location>
    <ligand>
        <name>GTP</name>
        <dbReference type="ChEBI" id="CHEBI:37565"/>
    </ligand>
</feature>
<feature type="binding site" evidence="12">
    <location>
        <position position="86"/>
    </location>
    <ligand>
        <name>[4Fe-4S] cluster</name>
        <dbReference type="ChEBI" id="CHEBI:49883"/>
        <label>1</label>
        <note>4Fe-4S-S-AdoMet</note>
    </ligand>
</feature>
<feature type="binding site" evidence="12">
    <location>
        <position position="90"/>
    </location>
    <ligand>
        <name>[4Fe-4S] cluster</name>
        <dbReference type="ChEBI" id="CHEBI:49883"/>
        <label>1</label>
        <note>4Fe-4S-S-AdoMet</note>
    </ligand>
</feature>
<feature type="binding site" evidence="12">
    <location>
        <position position="92"/>
    </location>
    <ligand>
        <name>S-adenosyl-L-methionine</name>
        <dbReference type="ChEBI" id="CHEBI:59789"/>
    </ligand>
</feature>
<keyword evidence="16" id="KW-1185">Reference proteome</keyword>
<dbReference type="PANTHER" id="PTHR22960:SF0">
    <property type="entry name" value="MOLYBDENUM COFACTOR BIOSYNTHESIS PROTEIN 1"/>
    <property type="match status" value="1"/>
</dbReference>
<protein>
    <recommendedName>
        <fullName evidence="1 12">GTP 3',8-cyclase</fullName>
        <ecNumber evidence="1 12">4.1.99.22</ecNumber>
    </recommendedName>
    <alternativeName>
        <fullName evidence="12">Molybdenum cofactor biosynthesis protein A</fullName>
    </alternativeName>
</protein>
<evidence type="ECO:0000256" key="11">
    <source>
        <dbReference type="ARBA" id="ARBA00048697"/>
    </source>
</evidence>
<feature type="binding site" evidence="12">
    <location>
        <position position="134"/>
    </location>
    <ligand>
        <name>S-adenosyl-L-methionine</name>
        <dbReference type="ChEBI" id="CHEBI:59789"/>
    </ligand>
</feature>
<evidence type="ECO:0000256" key="10">
    <source>
        <dbReference type="ARBA" id="ARBA00023239"/>
    </source>
</evidence>
<dbReference type="Proteomes" id="UP000199065">
    <property type="component" value="Unassembled WGS sequence"/>
</dbReference>
<dbReference type="CDD" id="cd01335">
    <property type="entry name" value="Radical_SAM"/>
    <property type="match status" value="1"/>
</dbReference>
<sequence>MSDPYHVLAMTILLPLRPVHRNAPTPDKGDAGTSACSPNKAPAKVLISEDIVPPNMPPADAQGKRQLIDRFGRVARDLRVSLTDRCNLRCTYCMPAEGLEWLPREDTLNDEEVCRLINLAVTKMGIRQVRFTGGEPLLRKGLEDILRYTKTLRTDEGIAPGTALTTNALGLHRRAQVLKGAGLDRVNISLDTIDPQLYAQLTRRDRLGDVLKGIKAAAEAGLHPVKVNAVIMPGFNDSGIVELATWCLTHKVQLRFIEQMPLGPRDKWDRSKMVTADDILAELHTEFHMSPAIAPRGSAPAALWDTEGISGGKAEGLSGQIGVIASVTHPFCGDCDRTRLTTDGAIRNCLFSRSETNLRDLMRAGASDDEVMEAWAGAMWAKNAGHGIDDPHFLQPDRPMSAIGG</sequence>
<evidence type="ECO:0000256" key="12">
    <source>
        <dbReference type="HAMAP-Rule" id="MF_01225"/>
    </source>
</evidence>
<feature type="binding site" evidence="12">
    <location>
        <position position="226"/>
    </location>
    <ligand>
        <name>GTP</name>
        <dbReference type="ChEBI" id="CHEBI:37565"/>
    </ligand>
</feature>
<accession>A0A1I2SJX5</accession>
<evidence type="ECO:0000256" key="8">
    <source>
        <dbReference type="ARBA" id="ARBA00023134"/>
    </source>
</evidence>
<evidence type="ECO:0000256" key="13">
    <source>
        <dbReference type="SAM" id="MobiDB-lite"/>
    </source>
</evidence>
<keyword evidence="2 12" id="KW-0004">4Fe-4S</keyword>
<proteinExistence type="inferred from homology"/>
<dbReference type="SFLD" id="SFLDS00029">
    <property type="entry name" value="Radical_SAM"/>
    <property type="match status" value="1"/>
</dbReference>
<feature type="binding site" evidence="12">
    <location>
        <position position="332"/>
    </location>
    <ligand>
        <name>[4Fe-4S] cluster</name>
        <dbReference type="ChEBI" id="CHEBI:49883"/>
        <label>2</label>
        <note>4Fe-4S-substrate</note>
    </ligand>
</feature>
<gene>
    <name evidence="12" type="primary">moaA</name>
    <name evidence="15" type="ORF">SAMN05660282_01162</name>
</gene>
<keyword evidence="6 12" id="KW-0408">Iron</keyword>
<dbReference type="InterPro" id="IPR040064">
    <property type="entry name" value="MoaA-like"/>
</dbReference>
<comment type="function">
    <text evidence="12">Catalyzes the cyclization of GTP to (8S)-3',8-cyclo-7,8-dihydroguanosine 5'-triphosphate.</text>
</comment>
<evidence type="ECO:0000256" key="1">
    <source>
        <dbReference type="ARBA" id="ARBA00012167"/>
    </source>
</evidence>
<evidence type="ECO:0000256" key="6">
    <source>
        <dbReference type="ARBA" id="ARBA00023004"/>
    </source>
</evidence>
<evidence type="ECO:0000256" key="7">
    <source>
        <dbReference type="ARBA" id="ARBA00023014"/>
    </source>
</evidence>
<dbReference type="SFLD" id="SFLDG01067">
    <property type="entry name" value="SPASM/twitch_domain_containing"/>
    <property type="match status" value="1"/>
</dbReference>
<keyword evidence="5 12" id="KW-0547">Nucleotide-binding</keyword>
<dbReference type="GO" id="GO:0005525">
    <property type="term" value="F:GTP binding"/>
    <property type="evidence" value="ECO:0007669"/>
    <property type="project" value="UniProtKB-UniRule"/>
</dbReference>
<dbReference type="STRING" id="185761.SAMN05660282_01162"/>
<evidence type="ECO:0000256" key="2">
    <source>
        <dbReference type="ARBA" id="ARBA00022485"/>
    </source>
</evidence>
<keyword evidence="3 12" id="KW-0949">S-adenosyl-L-methionine</keyword>
<dbReference type="EC" id="4.1.99.22" evidence="1 12"/>
<dbReference type="Gene3D" id="3.20.20.70">
    <property type="entry name" value="Aldolase class I"/>
    <property type="match status" value="1"/>
</dbReference>
<dbReference type="InterPro" id="IPR010505">
    <property type="entry name" value="MoaA_twitch"/>
</dbReference>
<dbReference type="GO" id="GO:1904047">
    <property type="term" value="F:S-adenosyl-L-methionine binding"/>
    <property type="evidence" value="ECO:0007669"/>
    <property type="project" value="UniProtKB-UniRule"/>
</dbReference>
<evidence type="ECO:0000256" key="9">
    <source>
        <dbReference type="ARBA" id="ARBA00023150"/>
    </source>
</evidence>
<dbReference type="InterPro" id="IPR006638">
    <property type="entry name" value="Elp3/MiaA/NifB-like_rSAM"/>
</dbReference>
<dbReference type="SFLD" id="SFLDG01386">
    <property type="entry name" value="main_SPASM_domain-containing"/>
    <property type="match status" value="1"/>
</dbReference>
<dbReference type="NCBIfam" id="TIGR02666">
    <property type="entry name" value="moaA"/>
    <property type="match status" value="1"/>
</dbReference>
<evidence type="ECO:0000256" key="3">
    <source>
        <dbReference type="ARBA" id="ARBA00022691"/>
    </source>
</evidence>
<dbReference type="HAMAP" id="MF_01225_B">
    <property type="entry name" value="MoaA_B"/>
    <property type="match status" value="1"/>
</dbReference>
<dbReference type="InterPro" id="IPR007197">
    <property type="entry name" value="rSAM"/>
</dbReference>
<dbReference type="InterPro" id="IPR013483">
    <property type="entry name" value="MoaA"/>
</dbReference>
<dbReference type="PROSITE" id="PS01305">
    <property type="entry name" value="MOAA_NIFB_PQQE"/>
    <property type="match status" value="1"/>
</dbReference>
<keyword evidence="9 12" id="KW-0501">Molybdenum cofactor biosynthesis</keyword>
<comment type="subunit">
    <text evidence="12">Monomer and homodimer.</text>
</comment>
<feature type="binding site" evidence="12">
    <location>
        <position position="93"/>
    </location>
    <ligand>
        <name>[4Fe-4S] cluster</name>
        <dbReference type="ChEBI" id="CHEBI:49883"/>
        <label>1</label>
        <note>4Fe-4S-S-AdoMet</note>
    </ligand>
</feature>
<feature type="binding site" evidence="12">
    <location>
        <position position="79"/>
    </location>
    <ligand>
        <name>GTP</name>
        <dbReference type="ChEBI" id="CHEBI:37565"/>
    </ligand>
</feature>
<reference evidence="15 16" key="1">
    <citation type="submission" date="2016-10" db="EMBL/GenBank/DDBJ databases">
        <authorList>
            <person name="de Groot N.N."/>
        </authorList>
    </citation>
    <scope>NUCLEOTIDE SEQUENCE [LARGE SCALE GENOMIC DNA]</scope>
    <source>
        <strain>J11</strain>
        <strain evidence="16">PG 39</strain>
    </source>
</reference>
<feature type="region of interest" description="Disordered" evidence="13">
    <location>
        <begin position="19"/>
        <end position="39"/>
    </location>
</feature>
<dbReference type="InterPro" id="IPR013785">
    <property type="entry name" value="Aldolase_TIM"/>
</dbReference>
<comment type="catalytic activity">
    <reaction evidence="11 12">
        <text>GTP + AH2 + S-adenosyl-L-methionine = (8S)-3',8-cyclo-7,8-dihydroguanosine 5'-triphosphate + 5'-deoxyadenosine + L-methionine + A + H(+)</text>
        <dbReference type="Rhea" id="RHEA:49576"/>
        <dbReference type="ChEBI" id="CHEBI:13193"/>
        <dbReference type="ChEBI" id="CHEBI:15378"/>
        <dbReference type="ChEBI" id="CHEBI:17319"/>
        <dbReference type="ChEBI" id="CHEBI:17499"/>
        <dbReference type="ChEBI" id="CHEBI:37565"/>
        <dbReference type="ChEBI" id="CHEBI:57844"/>
        <dbReference type="ChEBI" id="CHEBI:59789"/>
        <dbReference type="ChEBI" id="CHEBI:131766"/>
        <dbReference type="EC" id="4.1.99.22"/>
    </reaction>
</comment>
<evidence type="ECO:0000256" key="4">
    <source>
        <dbReference type="ARBA" id="ARBA00022723"/>
    </source>
</evidence>
<dbReference type="GO" id="GO:0046872">
    <property type="term" value="F:metal ion binding"/>
    <property type="evidence" value="ECO:0007669"/>
    <property type="project" value="UniProtKB-KW"/>
</dbReference>
<dbReference type="GO" id="GO:0061798">
    <property type="term" value="F:GTP 3',8'-cyclase activity"/>
    <property type="evidence" value="ECO:0007669"/>
    <property type="project" value="UniProtKB-UniRule"/>
</dbReference>
<feature type="binding site" evidence="12">
    <location>
        <position position="130"/>
    </location>
    <ligand>
        <name>GTP</name>
        <dbReference type="ChEBI" id="CHEBI:37565"/>
    </ligand>
</feature>
<dbReference type="SFLD" id="SFLDG01383">
    <property type="entry name" value="cyclic_pyranopterin_phosphate"/>
    <property type="match status" value="1"/>
</dbReference>
<dbReference type="GO" id="GO:0051539">
    <property type="term" value="F:4 iron, 4 sulfur cluster binding"/>
    <property type="evidence" value="ECO:0007669"/>
    <property type="project" value="UniProtKB-UniRule"/>
</dbReference>
<comment type="cofactor">
    <cofactor evidence="12">
        <name>[4Fe-4S] cluster</name>
        <dbReference type="ChEBI" id="CHEBI:49883"/>
    </cofactor>
    <text evidence="12">Binds 2 [4Fe-4S] clusters. Binds 1 [4Fe-4S] cluster coordinated with 3 cysteines and an exchangeable S-adenosyl-L-methionine and 1 [4Fe-4S] cluster coordinated with 3 cysteines and the GTP-derived substrate.</text>
</comment>
<feature type="domain" description="Radical SAM core" evidence="14">
    <location>
        <begin position="70"/>
        <end position="292"/>
    </location>
</feature>
<organism evidence="15 16">
    <name type="scientific">Corynebacterium spheniscorum</name>
    <dbReference type="NCBI Taxonomy" id="185761"/>
    <lineage>
        <taxon>Bacteria</taxon>
        <taxon>Bacillati</taxon>
        <taxon>Actinomycetota</taxon>
        <taxon>Actinomycetes</taxon>
        <taxon>Mycobacteriales</taxon>
        <taxon>Corynebacteriaceae</taxon>
        <taxon>Corynebacterium</taxon>
    </lineage>
</organism>
<dbReference type="EMBL" id="FOPJ01000005">
    <property type="protein sequence ID" value="SFG52793.1"/>
    <property type="molecule type" value="Genomic_DNA"/>
</dbReference>
<dbReference type="PANTHER" id="PTHR22960">
    <property type="entry name" value="MOLYBDOPTERIN COFACTOR SYNTHESIS PROTEIN A"/>
    <property type="match status" value="1"/>
</dbReference>
<feature type="binding site" evidence="12">
    <location>
        <position position="260"/>
    </location>
    <ligand>
        <name>S-adenosyl-L-methionine</name>
        <dbReference type="ChEBI" id="CHEBI:59789"/>
    </ligand>
</feature>
<dbReference type="AlphaFoldDB" id="A0A1I2SJX5"/>
<evidence type="ECO:0000313" key="16">
    <source>
        <dbReference type="Proteomes" id="UP000199065"/>
    </source>
</evidence>
<evidence type="ECO:0000256" key="5">
    <source>
        <dbReference type="ARBA" id="ARBA00022741"/>
    </source>
</evidence>
<dbReference type="InterPro" id="IPR000385">
    <property type="entry name" value="MoaA_NifB_PqqE_Fe-S-bd_CS"/>
</dbReference>
<dbReference type="SUPFAM" id="SSF102114">
    <property type="entry name" value="Radical SAM enzymes"/>
    <property type="match status" value="1"/>
</dbReference>
<keyword evidence="7 12" id="KW-0411">Iron-sulfur</keyword>
<dbReference type="Pfam" id="PF04055">
    <property type="entry name" value="Radical_SAM"/>
    <property type="match status" value="1"/>
</dbReference>
<dbReference type="UniPathway" id="UPA00344"/>
<comment type="similarity">
    <text evidence="12">Belongs to the radical SAM superfamily. MoaA family.</text>
</comment>
<dbReference type="Pfam" id="PF06463">
    <property type="entry name" value="Mob_synth_C"/>
    <property type="match status" value="1"/>
</dbReference>
<dbReference type="SMART" id="SM00729">
    <property type="entry name" value="Elp3"/>
    <property type="match status" value="1"/>
</dbReference>